<evidence type="ECO:0000256" key="5">
    <source>
        <dbReference type="ARBA" id="ARBA00022777"/>
    </source>
</evidence>
<feature type="region of interest" description="Disordered" evidence="7">
    <location>
        <begin position="1"/>
        <end position="72"/>
    </location>
</feature>
<keyword evidence="4" id="KW-0547">Nucleotide-binding</keyword>
<feature type="compositionally biased region" description="Acidic residues" evidence="7">
    <location>
        <begin position="140"/>
        <end position="151"/>
    </location>
</feature>
<dbReference type="InterPro" id="IPR011009">
    <property type="entry name" value="Kinase-like_dom_sf"/>
</dbReference>
<dbReference type="Gene3D" id="3.30.200.20">
    <property type="entry name" value="Phosphorylase Kinase, domain 1"/>
    <property type="match status" value="1"/>
</dbReference>
<evidence type="ECO:0000313" key="9">
    <source>
        <dbReference type="Proteomes" id="UP000808372"/>
    </source>
</evidence>
<dbReference type="SMART" id="SM00220">
    <property type="entry name" value="S_TKc"/>
    <property type="match status" value="1"/>
</dbReference>
<dbReference type="InterPro" id="IPR008271">
    <property type="entry name" value="Ser/Thr_kinase_AS"/>
</dbReference>
<evidence type="ECO:0000313" key="10">
    <source>
        <dbReference type="RefSeq" id="XP_038819783.1"/>
    </source>
</evidence>
<dbReference type="GO" id="GO:0004674">
    <property type="term" value="F:protein serine/threonine kinase activity"/>
    <property type="evidence" value="ECO:0007669"/>
    <property type="project" value="UniProtKB-KW"/>
</dbReference>
<dbReference type="InterPro" id="IPR000719">
    <property type="entry name" value="Prot_kinase_dom"/>
</dbReference>
<gene>
    <name evidence="10 11" type="primary">LOC120020293</name>
</gene>
<dbReference type="PANTHER" id="PTHR24347">
    <property type="entry name" value="SERINE/THREONINE-PROTEIN KINASE"/>
    <property type="match status" value="1"/>
</dbReference>
<dbReference type="Pfam" id="PF00069">
    <property type="entry name" value="Pkinase"/>
    <property type="match status" value="1"/>
</dbReference>
<dbReference type="PROSITE" id="PS50011">
    <property type="entry name" value="PROTEIN_KINASE_DOM"/>
    <property type="match status" value="1"/>
</dbReference>
<evidence type="ECO:0000256" key="2">
    <source>
        <dbReference type="ARBA" id="ARBA00022527"/>
    </source>
</evidence>
<dbReference type="FunFam" id="3.30.200.20:FF:000196">
    <property type="entry name" value="Myosin light chain kinase family, member 4"/>
    <property type="match status" value="1"/>
</dbReference>
<dbReference type="Proteomes" id="UP000808372">
    <property type="component" value="Chromosome 25"/>
</dbReference>
<evidence type="ECO:0000256" key="3">
    <source>
        <dbReference type="ARBA" id="ARBA00022679"/>
    </source>
</evidence>
<dbReference type="RefSeq" id="XP_038819783.1">
    <property type="nucleotide sequence ID" value="XM_038963855.1"/>
</dbReference>
<accession>A0A8U0P9J6</accession>
<protein>
    <submittedName>
        <fullName evidence="10 11">Myosin light chain kinase 2, skeletal/cardiac muscle-like isoform X2</fullName>
    </submittedName>
</protein>
<dbReference type="OrthoDB" id="10260894at2759"/>
<evidence type="ECO:0000256" key="7">
    <source>
        <dbReference type="SAM" id="MobiDB-lite"/>
    </source>
</evidence>
<dbReference type="GeneID" id="120020293"/>
<reference evidence="10 11" key="1">
    <citation type="submission" date="2025-04" db="UniProtKB">
        <authorList>
            <consortium name="RefSeq"/>
        </authorList>
    </citation>
    <scope>IDENTIFICATION</scope>
    <source>
        <tissue evidence="10 11">White muscle</tissue>
    </source>
</reference>
<keyword evidence="2" id="KW-0723">Serine/threonine-protein kinase</keyword>
<dbReference type="RefSeq" id="XP_038819784.1">
    <property type="nucleotide sequence ID" value="XM_038963856.1"/>
</dbReference>
<sequence>MINPACERKPSTPETTHSNKTTKLHGPKNFLANSKPTGNFPKDHKKKDGKEKSGLKAQKKKKPPDTADTISLRKQVLLLEEVQKLNRENAERSSSGHKQQQHLTPDGFLDLEAGSGGASEGSLSPNLLDFILEGPKAPVTEEESLSEEEAAGDGLKVEERKEEEVVKKEEKEDHLNESKEEEKKEEKEDHLNESKEEEKKEELLKTTEKPEEDRRLEEKEGEKEKEGDTTLSKGPSEAVDMSVKDIPSLPTSPEAPGDTNSIPENCEDHNKSASSLSLEAAKQDQMEEGGTSSKRRVMEEDLGVEDHKKSRVEEGEEEEREGERKEEEEAERPEDEGRGVFKAYGVDIRVELKKRLGKDQATEVKQSTGEPFFIDKSPPPPAPFNHRIVSAKPNQINNFYTINRVEILGGGRFGQVHKCMENSSGLTLASKIIKARSPKEKEMVKNEITVMNQLDHANLIQLYAAYESRNDIILVLEYVDGGELFDRIIDENYTLMELDTVMFIRQICEGLQHMHKMYILHLDLKPENILCVSRVTNKIKIIDFGLARKYKPREKLRVNFGTPEFLAPEVVNYDFVSFNTDMWSLGVITYMLLSGLCPFLGDNNPETLNNILDCQWNFDEEEFTDISEEAKDFISKLLIVNKSWRIGASEALRHPWLSDPVLHHRLHEKKNMCNRSRRSSCIPITDS</sequence>
<evidence type="ECO:0000256" key="1">
    <source>
        <dbReference type="ARBA" id="ARBA00006692"/>
    </source>
</evidence>
<feature type="compositionally biased region" description="Basic and acidic residues" evidence="7">
    <location>
        <begin position="296"/>
        <end position="313"/>
    </location>
</feature>
<evidence type="ECO:0000313" key="11">
    <source>
        <dbReference type="RefSeq" id="XP_038819784.1"/>
    </source>
</evidence>
<feature type="compositionally biased region" description="Polar residues" evidence="7">
    <location>
        <begin position="92"/>
        <end position="103"/>
    </location>
</feature>
<feature type="compositionally biased region" description="Basic and acidic residues" evidence="7">
    <location>
        <begin position="1"/>
        <end position="11"/>
    </location>
</feature>
<dbReference type="Gene3D" id="1.10.510.10">
    <property type="entry name" value="Transferase(Phosphotransferase) domain 1"/>
    <property type="match status" value="1"/>
</dbReference>
<feature type="compositionally biased region" description="Basic and acidic residues" evidence="7">
    <location>
        <begin position="155"/>
        <end position="228"/>
    </location>
</feature>
<dbReference type="GO" id="GO:0005524">
    <property type="term" value="F:ATP binding"/>
    <property type="evidence" value="ECO:0007669"/>
    <property type="project" value="UniProtKB-KW"/>
</dbReference>
<feature type="domain" description="Protein kinase" evidence="8">
    <location>
        <begin position="402"/>
        <end position="657"/>
    </location>
</feature>
<keyword evidence="3" id="KW-0808">Transferase</keyword>
<dbReference type="FunFam" id="1.10.510.10:FF:000135">
    <property type="entry name" value="Putative myosin light chain kinase 3"/>
    <property type="match status" value="1"/>
</dbReference>
<comment type="similarity">
    <text evidence="1">Belongs to the protein kinase superfamily. CAMK Ser/Thr protein kinase family.</text>
</comment>
<keyword evidence="6" id="KW-0067">ATP-binding</keyword>
<name>A0A8U0P9J6_SALNM</name>
<evidence type="ECO:0000259" key="8">
    <source>
        <dbReference type="PROSITE" id="PS50011"/>
    </source>
</evidence>
<keyword evidence="9" id="KW-1185">Reference proteome</keyword>
<proteinExistence type="inferred from homology"/>
<dbReference type="SUPFAM" id="SSF56112">
    <property type="entry name" value="Protein kinase-like (PK-like)"/>
    <property type="match status" value="1"/>
</dbReference>
<dbReference type="AlphaFoldDB" id="A0A8U0P9J6"/>
<evidence type="ECO:0000256" key="4">
    <source>
        <dbReference type="ARBA" id="ARBA00022741"/>
    </source>
</evidence>
<organism evidence="9 11">
    <name type="scientific">Salvelinus namaycush</name>
    <name type="common">Lake trout</name>
    <name type="synonym">Salmo namaycush</name>
    <dbReference type="NCBI Taxonomy" id="8040"/>
    <lineage>
        <taxon>Eukaryota</taxon>
        <taxon>Metazoa</taxon>
        <taxon>Chordata</taxon>
        <taxon>Craniata</taxon>
        <taxon>Vertebrata</taxon>
        <taxon>Euteleostomi</taxon>
        <taxon>Actinopterygii</taxon>
        <taxon>Neopterygii</taxon>
        <taxon>Teleostei</taxon>
        <taxon>Protacanthopterygii</taxon>
        <taxon>Salmoniformes</taxon>
        <taxon>Salmonidae</taxon>
        <taxon>Salmoninae</taxon>
        <taxon>Salvelinus</taxon>
    </lineage>
</organism>
<dbReference type="PROSITE" id="PS00108">
    <property type="entry name" value="PROTEIN_KINASE_ST"/>
    <property type="match status" value="1"/>
</dbReference>
<keyword evidence="5" id="KW-0418">Kinase</keyword>
<feature type="region of interest" description="Disordered" evidence="7">
    <location>
        <begin position="87"/>
        <end position="338"/>
    </location>
</feature>
<evidence type="ECO:0000256" key="6">
    <source>
        <dbReference type="ARBA" id="ARBA00022840"/>
    </source>
</evidence>